<evidence type="ECO:0000256" key="6">
    <source>
        <dbReference type="SAM" id="Phobius"/>
    </source>
</evidence>
<dbReference type="OrthoDB" id="5329005at2"/>
<evidence type="ECO:0000313" key="8">
    <source>
        <dbReference type="EMBL" id="TPF75444.1"/>
    </source>
</evidence>
<feature type="transmembrane region" description="Helical" evidence="6">
    <location>
        <begin position="46"/>
        <end position="71"/>
    </location>
</feature>
<evidence type="ECO:0000256" key="5">
    <source>
        <dbReference type="ARBA" id="ARBA00023136"/>
    </source>
</evidence>
<dbReference type="InterPro" id="IPR000045">
    <property type="entry name" value="Prepilin_IV_endopep_pep"/>
</dbReference>
<evidence type="ECO:0000256" key="3">
    <source>
        <dbReference type="ARBA" id="ARBA00022692"/>
    </source>
</evidence>
<dbReference type="PANTHER" id="PTHR36506">
    <property type="entry name" value="PREFLAGELLIN PEPTIDASE"/>
    <property type="match status" value="1"/>
</dbReference>
<dbReference type="AlphaFoldDB" id="A0A502BMT2"/>
<feature type="transmembrane region" description="Helical" evidence="6">
    <location>
        <begin position="21"/>
        <end position="40"/>
    </location>
</feature>
<dbReference type="GO" id="GO:0004190">
    <property type="term" value="F:aspartic-type endopeptidase activity"/>
    <property type="evidence" value="ECO:0007669"/>
    <property type="project" value="InterPro"/>
</dbReference>
<keyword evidence="4 6" id="KW-1133">Transmembrane helix</keyword>
<reference evidence="8 9" key="1">
    <citation type="journal article" date="2003" name="Int. J. Syst. Evol. Microbiol.">
        <title>Towards a standardized format for the description of a novel species (of an established genus): Ochrobactrum gallinifaecis sp. nov.</title>
        <authorList>
            <person name="Kampfer P."/>
            <person name="Buczolits S."/>
            <person name="Albrecht A."/>
            <person name="Busse H.J."/>
            <person name="Stackebrandt E."/>
        </authorList>
    </citation>
    <scope>NUCLEOTIDE SEQUENCE [LARGE SCALE GENOMIC DNA]</scope>
    <source>
        <strain evidence="8 9">ISO 196</strain>
    </source>
</reference>
<evidence type="ECO:0000256" key="1">
    <source>
        <dbReference type="ARBA" id="ARBA00004651"/>
    </source>
</evidence>
<feature type="transmembrane region" description="Helical" evidence="6">
    <location>
        <begin position="92"/>
        <end position="117"/>
    </location>
</feature>
<dbReference type="PANTHER" id="PTHR36506:SF1">
    <property type="entry name" value="PREFLAGELLIN PEPTIDASE"/>
    <property type="match status" value="1"/>
</dbReference>
<dbReference type="Gene3D" id="1.20.120.1220">
    <property type="match status" value="1"/>
</dbReference>
<comment type="subcellular location">
    <subcellularLocation>
        <location evidence="1">Cell membrane</location>
        <topology evidence="1">Multi-pass membrane protein</topology>
    </subcellularLocation>
</comment>
<gene>
    <name evidence="8" type="ORF">FHY56_09290</name>
</gene>
<keyword evidence="2" id="KW-1003">Cell membrane</keyword>
<keyword evidence="9" id="KW-1185">Reference proteome</keyword>
<evidence type="ECO:0000259" key="7">
    <source>
        <dbReference type="Pfam" id="PF01478"/>
    </source>
</evidence>
<dbReference type="InterPro" id="IPR052218">
    <property type="entry name" value="Preflagellin_Peptidase"/>
</dbReference>
<organism evidence="8 9">
    <name type="scientific">Brucella gallinifaecis</name>
    <dbReference type="NCBI Taxonomy" id="215590"/>
    <lineage>
        <taxon>Bacteria</taxon>
        <taxon>Pseudomonadati</taxon>
        <taxon>Pseudomonadota</taxon>
        <taxon>Alphaproteobacteria</taxon>
        <taxon>Hyphomicrobiales</taxon>
        <taxon>Brucellaceae</taxon>
        <taxon>Brucella/Ochrobactrum group</taxon>
        <taxon>Brucella</taxon>
    </lineage>
</organism>
<dbReference type="Proteomes" id="UP000315388">
    <property type="component" value="Unassembled WGS sequence"/>
</dbReference>
<dbReference type="EMBL" id="VEWJ01000005">
    <property type="protein sequence ID" value="TPF75444.1"/>
    <property type="molecule type" value="Genomic_DNA"/>
</dbReference>
<keyword evidence="5 6" id="KW-0472">Membrane</keyword>
<keyword evidence="3 6" id="KW-0812">Transmembrane</keyword>
<accession>A0A502BMT2</accession>
<evidence type="ECO:0000256" key="2">
    <source>
        <dbReference type="ARBA" id="ARBA00022475"/>
    </source>
</evidence>
<name>A0A502BMT2_9HYPH</name>
<sequence>MIQYLSLIFILAIIYDFRLMRIPNMLSLAMIIGYIFYILYRKHELYDIIIHVSCALSILILSYLLFVFRIIGGGDGKFIAVIALWYGWSQPFLEYTVLAGLLGGLLCLCALTVRNIAFYLPIPVWIPDWLTKRGHKVPYGVALGIAGLLTIQDIIN</sequence>
<proteinExistence type="predicted"/>
<protein>
    <recommendedName>
        <fullName evidence="7">Prepilin type IV endopeptidase peptidase domain-containing protein</fullName>
    </recommendedName>
</protein>
<comment type="caution">
    <text evidence="8">The sequence shown here is derived from an EMBL/GenBank/DDBJ whole genome shotgun (WGS) entry which is preliminary data.</text>
</comment>
<dbReference type="GO" id="GO:0005886">
    <property type="term" value="C:plasma membrane"/>
    <property type="evidence" value="ECO:0007669"/>
    <property type="project" value="UniProtKB-SubCell"/>
</dbReference>
<dbReference type="RefSeq" id="WP_140904882.1">
    <property type="nucleotide sequence ID" value="NZ_JBHTMD010000013.1"/>
</dbReference>
<feature type="domain" description="Prepilin type IV endopeptidase peptidase" evidence="7">
    <location>
        <begin position="5"/>
        <end position="107"/>
    </location>
</feature>
<evidence type="ECO:0000313" key="9">
    <source>
        <dbReference type="Proteomes" id="UP000315388"/>
    </source>
</evidence>
<dbReference type="Pfam" id="PF01478">
    <property type="entry name" value="Peptidase_A24"/>
    <property type="match status" value="1"/>
</dbReference>
<evidence type="ECO:0000256" key="4">
    <source>
        <dbReference type="ARBA" id="ARBA00022989"/>
    </source>
</evidence>